<dbReference type="EMBL" id="BDCX01000017">
    <property type="protein sequence ID" value="GAT70391.1"/>
    <property type="molecule type" value="Genomic_DNA"/>
</dbReference>
<reference evidence="3 4" key="1">
    <citation type="journal article" date="2016" name="Genome Announc.">
        <title>Draft Genome Sequence of Planomonospora sphaerica JCM9374, a Rare Actinomycete.</title>
        <authorList>
            <person name="Dohra H."/>
            <person name="Suzuki T."/>
            <person name="Inoue Y."/>
            <person name="Kodani S."/>
        </authorList>
    </citation>
    <scope>NUCLEOTIDE SEQUENCE [LARGE SCALE GENOMIC DNA]</scope>
    <source>
        <strain evidence="3 4">JCM 9374</strain>
    </source>
</reference>
<accession>A0A171DMX4</accession>
<protein>
    <submittedName>
        <fullName evidence="3">Uncharacterized protein</fullName>
    </submittedName>
</protein>
<evidence type="ECO:0000313" key="4">
    <source>
        <dbReference type="Proteomes" id="UP000077701"/>
    </source>
</evidence>
<name>A0A171DMX4_9ACTN</name>
<dbReference type="OrthoDB" id="3528116at2"/>
<feature type="compositionally biased region" description="Acidic residues" evidence="1">
    <location>
        <begin position="242"/>
        <end position="253"/>
    </location>
</feature>
<evidence type="ECO:0000256" key="2">
    <source>
        <dbReference type="SAM" id="SignalP"/>
    </source>
</evidence>
<organism evidence="3 4">
    <name type="scientific">Planomonospora sphaerica</name>
    <dbReference type="NCBI Taxonomy" id="161355"/>
    <lineage>
        <taxon>Bacteria</taxon>
        <taxon>Bacillati</taxon>
        <taxon>Actinomycetota</taxon>
        <taxon>Actinomycetes</taxon>
        <taxon>Streptosporangiales</taxon>
        <taxon>Streptosporangiaceae</taxon>
        <taxon>Planomonospora</taxon>
    </lineage>
</organism>
<dbReference type="Proteomes" id="UP000077701">
    <property type="component" value="Unassembled WGS sequence"/>
</dbReference>
<comment type="caution">
    <text evidence="3">The sequence shown here is derived from an EMBL/GenBank/DDBJ whole genome shotgun (WGS) entry which is preliminary data.</text>
</comment>
<feature type="region of interest" description="Disordered" evidence="1">
    <location>
        <begin position="160"/>
        <end position="185"/>
    </location>
</feature>
<dbReference type="AlphaFoldDB" id="A0A171DMX4"/>
<gene>
    <name evidence="3" type="ORF">PS9374_06073</name>
</gene>
<feature type="region of interest" description="Disordered" evidence="1">
    <location>
        <begin position="242"/>
        <end position="273"/>
    </location>
</feature>
<reference evidence="4" key="2">
    <citation type="submission" date="2016-04" db="EMBL/GenBank/DDBJ databases">
        <title>Planomonospora sphaerica JCM9374 whole genome shotgun sequence.</title>
        <authorList>
            <person name="Suzuki T."/>
            <person name="Dohra H."/>
            <person name="Kodani S."/>
        </authorList>
    </citation>
    <scope>NUCLEOTIDE SEQUENCE [LARGE SCALE GENOMIC DNA]</scope>
    <source>
        <strain evidence="4">JCM 9374</strain>
    </source>
</reference>
<evidence type="ECO:0000313" key="3">
    <source>
        <dbReference type="EMBL" id="GAT70391.1"/>
    </source>
</evidence>
<keyword evidence="2" id="KW-0732">Signal</keyword>
<keyword evidence="4" id="KW-1185">Reference proteome</keyword>
<proteinExistence type="predicted"/>
<feature type="signal peptide" evidence="2">
    <location>
        <begin position="1"/>
        <end position="22"/>
    </location>
</feature>
<sequence length="273" mass="29540">MKRATAGLIVSLVLLTPLPAHAAAPDPVQVLRAQVVPGRGVTVSMVTRMSADGRHFGTVRTERVTGFRKGGSVETDESTTVHFPAAAELLGEDFPDFLFPTLLIRLKDANYTSGGSLIPELPLGKKWVRSRWFESSPMDSTVDLFEPGALKALLATASSTGPRSAKGTIYSSKIPGRPFGTPMTRGEKGEKVAWALRFDDRGRVTRLTTRVSRRTNDGYVLGLGSDLRFTGWGSRVTIEAPPEESVIEAEDLPQEPGLLVEEKEPVEASPQGR</sequence>
<feature type="chain" id="PRO_5007905870" evidence="2">
    <location>
        <begin position="23"/>
        <end position="273"/>
    </location>
</feature>
<dbReference type="RefSeq" id="WP_068902595.1">
    <property type="nucleotide sequence ID" value="NZ_BDCX01000017.1"/>
</dbReference>
<evidence type="ECO:0000256" key="1">
    <source>
        <dbReference type="SAM" id="MobiDB-lite"/>
    </source>
</evidence>